<reference evidence="5" key="1">
    <citation type="submission" date="2015-11" db="EMBL/GenBank/DDBJ databases">
        <title>De novo transcriptome assembly of four potential Pierce s Disease insect vectors from Arizona vineyards.</title>
        <authorList>
            <person name="Tassone E.E."/>
        </authorList>
    </citation>
    <scope>NUCLEOTIDE SEQUENCE</scope>
</reference>
<sequence length="304" mass="34045">MLDRIKQWTLRVLDWGNTEAEGGCREEALESALRSLQECRLDPRELPRPHRHDTCGKYCSAGESDEEVQGMECSCRNCAHLSSQLLECAICLEPLAAPQNRGVTSCLQCGNIACLACASRLPRCPYCRTDHGLAPNIALQRLIYKLDIPCRKNMLPVRCPHRKCEWRGDINSLAAHLEHMHLVTILNGNSVTLDIAEFQRKAQLSESRSRHYSVLLSCYSDVFVCKVVLYHGKLKVVLSQLTRTRHLRLAAWVELSCISKTVQGIIPLSKNKSDIEVPVSNFLPPATGSGDRVSISINIRPFNS</sequence>
<accession>A0A1B6JPS5</accession>
<protein>
    <recommendedName>
        <fullName evidence="4">RING-type domain-containing protein</fullName>
    </recommendedName>
</protein>
<name>A0A1B6JPS5_9HEMI</name>
<dbReference type="SUPFAM" id="SSF57850">
    <property type="entry name" value="RING/U-box"/>
    <property type="match status" value="1"/>
</dbReference>
<dbReference type="GO" id="GO:0008270">
    <property type="term" value="F:zinc ion binding"/>
    <property type="evidence" value="ECO:0007669"/>
    <property type="project" value="UniProtKB-KW"/>
</dbReference>
<evidence type="ECO:0000313" key="5">
    <source>
        <dbReference type="EMBL" id="JAT01245.1"/>
    </source>
</evidence>
<organism evidence="5">
    <name type="scientific">Homalodisca liturata</name>
    <dbReference type="NCBI Taxonomy" id="320908"/>
    <lineage>
        <taxon>Eukaryota</taxon>
        <taxon>Metazoa</taxon>
        <taxon>Ecdysozoa</taxon>
        <taxon>Arthropoda</taxon>
        <taxon>Hexapoda</taxon>
        <taxon>Insecta</taxon>
        <taxon>Pterygota</taxon>
        <taxon>Neoptera</taxon>
        <taxon>Paraneoptera</taxon>
        <taxon>Hemiptera</taxon>
        <taxon>Auchenorrhyncha</taxon>
        <taxon>Membracoidea</taxon>
        <taxon>Cicadellidae</taxon>
        <taxon>Cicadellinae</taxon>
        <taxon>Proconiini</taxon>
        <taxon>Homalodisca</taxon>
    </lineage>
</organism>
<keyword evidence="1 3" id="KW-0479">Metal-binding</keyword>
<dbReference type="InterPro" id="IPR013083">
    <property type="entry name" value="Znf_RING/FYVE/PHD"/>
</dbReference>
<dbReference type="EMBL" id="GECU01006462">
    <property type="protein sequence ID" value="JAT01245.1"/>
    <property type="molecule type" value="Transcribed_RNA"/>
</dbReference>
<evidence type="ECO:0000256" key="3">
    <source>
        <dbReference type="PROSITE-ProRule" id="PRU00175"/>
    </source>
</evidence>
<dbReference type="AlphaFoldDB" id="A0A1B6JPS5"/>
<feature type="domain" description="RING-type" evidence="4">
    <location>
        <begin position="88"/>
        <end position="128"/>
    </location>
</feature>
<keyword evidence="2" id="KW-0862">Zinc</keyword>
<proteinExistence type="predicted"/>
<dbReference type="PROSITE" id="PS50089">
    <property type="entry name" value="ZF_RING_2"/>
    <property type="match status" value="1"/>
</dbReference>
<keyword evidence="1 3" id="KW-0863">Zinc-finger</keyword>
<dbReference type="InterPro" id="IPR001841">
    <property type="entry name" value="Znf_RING"/>
</dbReference>
<dbReference type="SUPFAM" id="SSF49599">
    <property type="entry name" value="TRAF domain-like"/>
    <property type="match status" value="1"/>
</dbReference>
<evidence type="ECO:0000256" key="1">
    <source>
        <dbReference type="ARBA" id="ARBA00022771"/>
    </source>
</evidence>
<evidence type="ECO:0000256" key="2">
    <source>
        <dbReference type="ARBA" id="ARBA00022833"/>
    </source>
</evidence>
<gene>
    <name evidence="5" type="ORF">g.31900</name>
</gene>
<evidence type="ECO:0000259" key="4">
    <source>
        <dbReference type="PROSITE" id="PS50089"/>
    </source>
</evidence>
<dbReference type="Gene3D" id="3.30.40.10">
    <property type="entry name" value="Zinc/RING finger domain, C3HC4 (zinc finger)"/>
    <property type="match status" value="1"/>
</dbReference>